<comment type="caution">
    <text evidence="1">The sequence shown here is derived from an EMBL/GenBank/DDBJ whole genome shotgun (WGS) entry which is preliminary data.</text>
</comment>
<evidence type="ECO:0000313" key="2">
    <source>
        <dbReference type="Proteomes" id="UP001285636"/>
    </source>
</evidence>
<accession>A0AAJ2U3Y0</accession>
<dbReference type="AlphaFoldDB" id="A0AAJ2U3Y0"/>
<reference evidence="1" key="1">
    <citation type="submission" date="2023-10" db="EMBL/GenBank/DDBJ databases">
        <title>Screening of Alkalihalophilus pseudofirmusBZ-TG-HK211 and Its Alleviation of Salt Stress on Rapeseed Growth.</title>
        <authorList>
            <person name="Zhao B."/>
            <person name="Guo T."/>
        </authorList>
    </citation>
    <scope>NUCLEOTIDE SEQUENCE</scope>
    <source>
        <strain evidence="1">BZ-TG-HK211</strain>
    </source>
</reference>
<organism evidence="1 2">
    <name type="scientific">Alkalihalophilus pseudofirmus</name>
    <name type="common">Bacillus pseudofirmus</name>
    <dbReference type="NCBI Taxonomy" id="79885"/>
    <lineage>
        <taxon>Bacteria</taxon>
        <taxon>Bacillati</taxon>
        <taxon>Bacillota</taxon>
        <taxon>Bacilli</taxon>
        <taxon>Bacillales</taxon>
        <taxon>Bacillaceae</taxon>
        <taxon>Alkalihalophilus</taxon>
    </lineage>
</organism>
<proteinExistence type="predicted"/>
<evidence type="ECO:0000313" key="1">
    <source>
        <dbReference type="EMBL" id="MDV2886755.1"/>
    </source>
</evidence>
<gene>
    <name evidence="1" type="ORF">RYX45_16300</name>
</gene>
<dbReference type="RefSeq" id="WP_323467381.1">
    <property type="nucleotide sequence ID" value="NZ_CP144224.1"/>
</dbReference>
<dbReference type="EMBL" id="JAWJAY010000004">
    <property type="protein sequence ID" value="MDV2886755.1"/>
    <property type="molecule type" value="Genomic_DNA"/>
</dbReference>
<dbReference type="Proteomes" id="UP001285636">
    <property type="component" value="Unassembled WGS sequence"/>
</dbReference>
<sequence length="155" mass="17947">MERRDSQQGMDKLLRQLESDYIKAVKDNENTTVEGFIEQFLYDSWDYNDKNLEDIKSVLGRYSDGEIYHGTFSKSFTEMLKHLKMKLQQLDSAMEYPVLHTNNGASLLVAFVDGLVIQYYVGIYNVEKLREMTLYIKSVILHALKTEGTESAELT</sequence>
<protein>
    <submittedName>
        <fullName evidence="1">Uncharacterized protein</fullName>
    </submittedName>
</protein>
<name>A0AAJ2U3Y0_ALKPS</name>